<proteinExistence type="predicted"/>
<name>A0AAV3IZ83_ENTAV</name>
<protein>
    <recommendedName>
        <fullName evidence="5">Major capsid protein</fullName>
    </recommendedName>
</protein>
<dbReference type="RefSeq" id="WP_016180828.1">
    <property type="nucleotide sequence ID" value="NZ_KE136365.1"/>
</dbReference>
<dbReference type="Proteomes" id="UP000014104">
    <property type="component" value="Unassembled WGS sequence"/>
</dbReference>
<dbReference type="EMBL" id="ASWL01000004">
    <property type="protein sequence ID" value="EOU20467.1"/>
    <property type="molecule type" value="Genomic_DNA"/>
</dbReference>
<evidence type="ECO:0000313" key="1">
    <source>
        <dbReference type="EMBL" id="EOT42094.1"/>
    </source>
</evidence>
<accession>A0AAV3IZ83</accession>
<evidence type="ECO:0000313" key="3">
    <source>
        <dbReference type="Proteomes" id="UP000014104"/>
    </source>
</evidence>
<evidence type="ECO:0000313" key="2">
    <source>
        <dbReference type="EMBL" id="EOU20467.1"/>
    </source>
</evidence>
<dbReference type="AlphaFoldDB" id="A0AAV3IZ83"/>
<gene>
    <name evidence="2" type="ORF">I570_02914</name>
    <name evidence="1" type="ORF">OMU_03017</name>
</gene>
<dbReference type="EMBL" id="AHYV01000032">
    <property type="protein sequence ID" value="EOT42094.1"/>
    <property type="molecule type" value="Genomic_DNA"/>
</dbReference>
<keyword evidence="3" id="KW-1185">Reference proteome</keyword>
<dbReference type="Proteomes" id="UP000014107">
    <property type="component" value="Unassembled WGS sequence"/>
</dbReference>
<evidence type="ECO:0008006" key="5">
    <source>
        <dbReference type="Google" id="ProtNLM"/>
    </source>
</evidence>
<sequence length="317" mass="34379">MKNMSKTNKERLMEMNLQTFAAEDGLTVANDLGEVRSIDFVNLFGYSIEELLQVLGVTRRMTLTGDEKIQTYRYETTMAADNAVGEGELIPLSKVKKVKGPAYQVPLHKYRKAVSAESIRRVGSDAAINETDEKILEEIQEAIKGQFFTYLASNPTKQDVEGFQAALSMGWAKTKEFFKGNVSIISMVNATDVAKYLGQAPIQSGPSTAYGFTLLTGFLSQTVLVFDNIPQGKIYTTAVNNIVLANADVSSSDFAAEFELTTDQTGLIGVTHDTVKNNLTKETIAVEGVQLFAEIQNGVIETTITEPVTGGTGGGEG</sequence>
<reference evidence="1 3" key="1">
    <citation type="submission" date="2013-03" db="EMBL/GenBank/DDBJ databases">
        <title>The Genome Sequence of Enterococcus avium ATCC_14025 (Illumina only assembly).</title>
        <authorList>
            <consortium name="The Broad Institute Genomics Platform"/>
            <consortium name="The Broad Institute Genome Sequencing Center for Infectious Disease"/>
            <person name="Earl A."/>
            <person name="Russ C."/>
            <person name="Gilmore M."/>
            <person name="Surin D."/>
            <person name="Walker B."/>
            <person name="Young S."/>
            <person name="Zeng Q."/>
            <person name="Gargeya S."/>
            <person name="Fitzgerald M."/>
            <person name="Haas B."/>
            <person name="Abouelleil A."/>
            <person name="Allen A.W."/>
            <person name="Alvarado L."/>
            <person name="Arachchi H.M."/>
            <person name="Berlin A.M."/>
            <person name="Chapman S.B."/>
            <person name="Gainer-Dewar J."/>
            <person name="Goldberg J."/>
            <person name="Griggs A."/>
            <person name="Gujja S."/>
            <person name="Hansen M."/>
            <person name="Howarth C."/>
            <person name="Imamovic A."/>
            <person name="Ireland A."/>
            <person name="Larimer J."/>
            <person name="McCowan C."/>
            <person name="Murphy C."/>
            <person name="Pearson M."/>
            <person name="Poon T.W."/>
            <person name="Priest M."/>
            <person name="Roberts A."/>
            <person name="Saif S."/>
            <person name="Shea T."/>
            <person name="Sisk P."/>
            <person name="Sykes S."/>
            <person name="Wortman J."/>
            <person name="Nusbaum C."/>
            <person name="Birren B."/>
        </authorList>
    </citation>
    <scope>NUCLEOTIDE SEQUENCE [LARGE SCALE GENOMIC DNA]</scope>
    <source>
        <strain evidence="1 3">ATCC 14025</strain>
    </source>
</reference>
<comment type="caution">
    <text evidence="2">The sequence shown here is derived from an EMBL/GenBank/DDBJ whole genome shotgun (WGS) entry which is preliminary data.</text>
</comment>
<reference evidence="2 4" key="2">
    <citation type="submission" date="2013-03" db="EMBL/GenBank/DDBJ databases">
        <title>The Genome Sequence of Enterococcus avium ATCC_14025 (PacBio/Illumina hybrid assembly).</title>
        <authorList>
            <consortium name="The Broad Institute Genomics Platform"/>
            <consortium name="The Broad Institute Genome Sequencing Center for Infectious Disease"/>
            <person name="Earl A."/>
            <person name="Russ C."/>
            <person name="Gilmore M."/>
            <person name="Surin D."/>
            <person name="Walker B."/>
            <person name="Young S."/>
            <person name="Zeng Q."/>
            <person name="Gargeya S."/>
            <person name="Fitzgerald M."/>
            <person name="Haas B."/>
            <person name="Abouelleil A."/>
            <person name="Allen A.W."/>
            <person name="Alvarado L."/>
            <person name="Arachchi H.M."/>
            <person name="Berlin A.M."/>
            <person name="Chapman S.B."/>
            <person name="Gainer-Dewar J."/>
            <person name="Goldberg J."/>
            <person name="Griggs A."/>
            <person name="Gujja S."/>
            <person name="Hansen M."/>
            <person name="Howarth C."/>
            <person name="Imamovic A."/>
            <person name="Ireland A."/>
            <person name="Larimer J."/>
            <person name="McCowan C."/>
            <person name="Murphy C."/>
            <person name="Pearson M."/>
            <person name="Poon T.W."/>
            <person name="Priest M."/>
            <person name="Roberts A."/>
            <person name="Saif S."/>
            <person name="Shea T."/>
            <person name="Sisk P."/>
            <person name="Sykes S."/>
            <person name="Wortman J."/>
            <person name="Nusbaum C."/>
            <person name="Birren B."/>
        </authorList>
    </citation>
    <scope>NUCLEOTIDE SEQUENCE [LARGE SCALE GENOMIC DNA]</scope>
    <source>
        <strain evidence="2 4">ATCC 14025</strain>
    </source>
</reference>
<evidence type="ECO:0000313" key="4">
    <source>
        <dbReference type="Proteomes" id="UP000014107"/>
    </source>
</evidence>
<organism evidence="2 4">
    <name type="scientific">Enterococcus avium ATCC 14025</name>
    <dbReference type="NCBI Taxonomy" id="1140002"/>
    <lineage>
        <taxon>Bacteria</taxon>
        <taxon>Bacillati</taxon>
        <taxon>Bacillota</taxon>
        <taxon>Bacilli</taxon>
        <taxon>Lactobacillales</taxon>
        <taxon>Enterococcaceae</taxon>
        <taxon>Enterococcus</taxon>
    </lineage>
</organism>